<dbReference type="EMBL" id="JBHSXQ010000004">
    <property type="protein sequence ID" value="MFC6906499.1"/>
    <property type="molecule type" value="Genomic_DNA"/>
</dbReference>
<dbReference type="GO" id="GO:0016020">
    <property type="term" value="C:membrane"/>
    <property type="evidence" value="ECO:0007669"/>
    <property type="project" value="UniProtKB-SubCell"/>
</dbReference>
<comment type="subcellular location">
    <subcellularLocation>
        <location evidence="1">Membrane</location>
        <topology evidence="1">Multi-pass membrane protein</topology>
    </subcellularLocation>
</comment>
<dbReference type="Proteomes" id="UP001596312">
    <property type="component" value="Unassembled WGS sequence"/>
</dbReference>
<keyword evidence="7" id="KW-1185">Reference proteome</keyword>
<proteinExistence type="predicted"/>
<gene>
    <name evidence="6" type="ORF">ACFQGH_14980</name>
</gene>
<evidence type="ECO:0000256" key="2">
    <source>
        <dbReference type="ARBA" id="ARBA00022692"/>
    </source>
</evidence>
<name>A0ABD5V613_9EURY</name>
<evidence type="ECO:0000256" key="5">
    <source>
        <dbReference type="SAM" id="Phobius"/>
    </source>
</evidence>
<comment type="caution">
    <text evidence="6">The sequence shown here is derived from an EMBL/GenBank/DDBJ whole genome shotgun (WGS) entry which is preliminary data.</text>
</comment>
<reference evidence="6 7" key="1">
    <citation type="journal article" date="2019" name="Int. J. Syst. Evol. Microbiol.">
        <title>The Global Catalogue of Microorganisms (GCM) 10K type strain sequencing project: providing services to taxonomists for standard genome sequencing and annotation.</title>
        <authorList>
            <consortium name="The Broad Institute Genomics Platform"/>
            <consortium name="The Broad Institute Genome Sequencing Center for Infectious Disease"/>
            <person name="Wu L."/>
            <person name="Ma J."/>
        </authorList>
    </citation>
    <scope>NUCLEOTIDE SEQUENCE [LARGE SCALE GENOMIC DNA]</scope>
    <source>
        <strain evidence="6 7">CGMCC 1.3240</strain>
    </source>
</reference>
<dbReference type="Pfam" id="PF07681">
    <property type="entry name" value="DoxX"/>
    <property type="match status" value="1"/>
</dbReference>
<dbReference type="InterPro" id="IPR032808">
    <property type="entry name" value="DoxX"/>
</dbReference>
<accession>A0ABD5V613</accession>
<evidence type="ECO:0000256" key="3">
    <source>
        <dbReference type="ARBA" id="ARBA00022989"/>
    </source>
</evidence>
<evidence type="ECO:0000256" key="4">
    <source>
        <dbReference type="ARBA" id="ARBA00023136"/>
    </source>
</evidence>
<feature type="transmembrane region" description="Helical" evidence="5">
    <location>
        <begin position="139"/>
        <end position="157"/>
    </location>
</feature>
<organism evidence="6 7">
    <name type="scientific">Halalkalicoccus tibetensis</name>
    <dbReference type="NCBI Taxonomy" id="175632"/>
    <lineage>
        <taxon>Archaea</taxon>
        <taxon>Methanobacteriati</taxon>
        <taxon>Methanobacteriota</taxon>
        <taxon>Stenosarchaea group</taxon>
        <taxon>Halobacteria</taxon>
        <taxon>Halobacteriales</taxon>
        <taxon>Halococcaceae</taxon>
        <taxon>Halalkalicoccus</taxon>
    </lineage>
</organism>
<dbReference type="AlphaFoldDB" id="A0ABD5V613"/>
<sequence>MATTTRHETRFENRTAEEPVSWTAGAALGLRLVMGLVFLTAGLGKLLGEFSAAGYLANVDPTSPLAGVYGAMAEIPALVAVIDVAIPWGQLLIGLGLLVGGLVRLAAFFGGLQMVAFYFGNWEMAGAYEVLTGFATSDLVYLIVFLAIGALAAGRVYGLDAVLERYEVDGEPLVERHPRLRYVLG</sequence>
<evidence type="ECO:0000313" key="7">
    <source>
        <dbReference type="Proteomes" id="UP001596312"/>
    </source>
</evidence>
<feature type="transmembrane region" description="Helical" evidence="5">
    <location>
        <begin position="64"/>
        <end position="86"/>
    </location>
</feature>
<feature type="transmembrane region" description="Helical" evidence="5">
    <location>
        <begin position="20"/>
        <end position="44"/>
    </location>
</feature>
<dbReference type="RefSeq" id="WP_340605070.1">
    <property type="nucleotide sequence ID" value="NZ_JBBMXV010000004.1"/>
</dbReference>
<evidence type="ECO:0000313" key="6">
    <source>
        <dbReference type="EMBL" id="MFC6906499.1"/>
    </source>
</evidence>
<keyword evidence="3 5" id="KW-1133">Transmembrane helix</keyword>
<feature type="transmembrane region" description="Helical" evidence="5">
    <location>
        <begin position="93"/>
        <end position="119"/>
    </location>
</feature>
<protein>
    <submittedName>
        <fullName evidence="6">DoxX family membrane protein</fullName>
    </submittedName>
</protein>
<keyword evidence="2 5" id="KW-0812">Transmembrane</keyword>
<keyword evidence="4 5" id="KW-0472">Membrane</keyword>
<evidence type="ECO:0000256" key="1">
    <source>
        <dbReference type="ARBA" id="ARBA00004141"/>
    </source>
</evidence>